<dbReference type="AlphaFoldDB" id="A0A8J7DWN2"/>
<dbReference type="InterPro" id="IPR011990">
    <property type="entry name" value="TPR-like_helical_dom_sf"/>
</dbReference>
<dbReference type="Proteomes" id="UP000654482">
    <property type="component" value="Unassembled WGS sequence"/>
</dbReference>
<organism evidence="1 2">
    <name type="scientific">Lusitaniella coriacea LEGE 07157</name>
    <dbReference type="NCBI Taxonomy" id="945747"/>
    <lineage>
        <taxon>Bacteria</taxon>
        <taxon>Bacillati</taxon>
        <taxon>Cyanobacteriota</taxon>
        <taxon>Cyanophyceae</taxon>
        <taxon>Spirulinales</taxon>
        <taxon>Lusitaniellaceae</taxon>
        <taxon>Lusitaniella</taxon>
    </lineage>
</organism>
<evidence type="ECO:0000313" key="2">
    <source>
        <dbReference type="Proteomes" id="UP000654482"/>
    </source>
</evidence>
<comment type="caution">
    <text evidence="1">The sequence shown here is derived from an EMBL/GenBank/DDBJ whole genome shotgun (WGS) entry which is preliminary data.</text>
</comment>
<dbReference type="Gene3D" id="1.25.40.10">
    <property type="entry name" value="Tetratricopeptide repeat domain"/>
    <property type="match status" value="1"/>
</dbReference>
<keyword evidence="2" id="KW-1185">Reference proteome</keyword>
<protein>
    <recommendedName>
        <fullName evidence="3">TPR repeat-containing protein</fullName>
    </recommendedName>
</protein>
<reference evidence="1" key="1">
    <citation type="submission" date="2020-10" db="EMBL/GenBank/DDBJ databases">
        <authorList>
            <person name="Castelo-Branco R."/>
            <person name="Eusebio N."/>
            <person name="Adriana R."/>
            <person name="Vieira A."/>
            <person name="Brugerolle De Fraissinette N."/>
            <person name="Rezende De Castro R."/>
            <person name="Schneider M.P."/>
            <person name="Vasconcelos V."/>
            <person name="Leao P.N."/>
        </authorList>
    </citation>
    <scope>NUCLEOTIDE SEQUENCE</scope>
    <source>
        <strain evidence="1">LEGE 07157</strain>
    </source>
</reference>
<proteinExistence type="predicted"/>
<gene>
    <name evidence="1" type="ORF">IQ249_11445</name>
</gene>
<accession>A0A8J7DWN2</accession>
<sequence length="139" mass="16010">MTKTTETLFEQGLERYKAGEDPEVLIPVFKDIRDRAPKNPAVWTSLAWLYLLADKPKSALKAAQRAVKCDKNAPQARVNLAIAMLETNTKGVRQHIEIVQQMMDMDSQIREDVEENIEDGFERKPGWKSLQRVKTWLLE</sequence>
<dbReference type="SUPFAM" id="SSF48452">
    <property type="entry name" value="TPR-like"/>
    <property type="match status" value="1"/>
</dbReference>
<dbReference type="RefSeq" id="WP_194029606.1">
    <property type="nucleotide sequence ID" value="NZ_JADEWZ010000015.1"/>
</dbReference>
<dbReference type="EMBL" id="JADEWZ010000015">
    <property type="protein sequence ID" value="MBE9116514.1"/>
    <property type="molecule type" value="Genomic_DNA"/>
</dbReference>
<evidence type="ECO:0008006" key="3">
    <source>
        <dbReference type="Google" id="ProtNLM"/>
    </source>
</evidence>
<name>A0A8J7DWN2_9CYAN</name>
<evidence type="ECO:0000313" key="1">
    <source>
        <dbReference type="EMBL" id="MBE9116514.1"/>
    </source>
</evidence>